<gene>
    <name evidence="2" type="ORF">RIL183_14111</name>
</gene>
<keyword evidence="1" id="KW-1133">Transmembrane helix</keyword>
<dbReference type="EMBL" id="CVRS01000026">
    <property type="protein sequence ID" value="CRL34100.1"/>
    <property type="molecule type" value="Genomic_DNA"/>
</dbReference>
<reference evidence="3" key="1">
    <citation type="submission" date="2015-05" db="EMBL/GenBank/DDBJ databases">
        <authorList>
            <consortium name="Pathogen Informatics"/>
        </authorList>
    </citation>
    <scope>NUCLEOTIDE SEQUENCE [LARGE SCALE GENOMIC DNA]</scope>
    <source>
        <strain evidence="3">L1-83</strain>
    </source>
</reference>
<organism evidence="2 3">
    <name type="scientific">Roseburia inulinivorans</name>
    <dbReference type="NCBI Taxonomy" id="360807"/>
    <lineage>
        <taxon>Bacteria</taxon>
        <taxon>Bacillati</taxon>
        <taxon>Bacillota</taxon>
        <taxon>Clostridia</taxon>
        <taxon>Lachnospirales</taxon>
        <taxon>Lachnospiraceae</taxon>
        <taxon>Roseburia</taxon>
    </lineage>
</organism>
<protein>
    <recommendedName>
        <fullName evidence="4">FMN-binding protein</fullName>
    </recommendedName>
</protein>
<evidence type="ECO:0000256" key="1">
    <source>
        <dbReference type="SAM" id="Phobius"/>
    </source>
</evidence>
<dbReference type="GeneID" id="75160686"/>
<evidence type="ECO:0008006" key="4">
    <source>
        <dbReference type="Google" id="ProtNLM"/>
    </source>
</evidence>
<name>A0A0M6WEW6_9FIRM</name>
<keyword evidence="1" id="KW-0812">Transmembrane</keyword>
<evidence type="ECO:0000313" key="2">
    <source>
        <dbReference type="EMBL" id="CRL34100.1"/>
    </source>
</evidence>
<keyword evidence="1" id="KW-0472">Membrane</keyword>
<proteinExistence type="predicted"/>
<dbReference type="AlphaFoldDB" id="A0A0M6WEW6"/>
<dbReference type="RefSeq" id="WP_009860885.1">
    <property type="nucleotide sequence ID" value="NZ_CVRS01000026.1"/>
</dbReference>
<feature type="transmembrane region" description="Helical" evidence="1">
    <location>
        <begin position="15"/>
        <end position="37"/>
    </location>
</feature>
<dbReference type="Proteomes" id="UP000049828">
    <property type="component" value="Unassembled WGS sequence"/>
</dbReference>
<keyword evidence="3" id="KW-1185">Reference proteome</keyword>
<evidence type="ECO:0000313" key="3">
    <source>
        <dbReference type="Proteomes" id="UP000049828"/>
    </source>
</evidence>
<accession>A0A0M6WEW6</accession>
<sequence>MSAKTKIVVLHMKELIYTAIFVGLGILLVVLLLFMFLPKKEKDKSVETMKYVAGVYTSSILFHDSTLDVQVIVDENRINSISLVNLNETVTTMYPLVEPALEEVSDQIIKTQSVENISYQADNQYTTVMLLNAVENALEKAEIDGTVEE</sequence>
<dbReference type="STRING" id="360807.ERS852392_02356"/>